<comment type="subcellular location">
    <subcellularLocation>
        <location evidence="1">Membrane</location>
    </subcellularLocation>
</comment>
<accession>A0A8J2X427</accession>
<dbReference type="GO" id="GO:0005737">
    <property type="term" value="C:cytoplasm"/>
    <property type="evidence" value="ECO:0007669"/>
    <property type="project" value="TreeGrafter"/>
</dbReference>
<keyword evidence="5 7" id="KW-0472">Membrane</keyword>
<evidence type="ECO:0000256" key="2">
    <source>
        <dbReference type="ARBA" id="ARBA00010532"/>
    </source>
</evidence>
<keyword evidence="4 7" id="KW-1133">Transmembrane helix</keyword>
<dbReference type="GO" id="GO:0005044">
    <property type="term" value="F:scavenger receptor activity"/>
    <property type="evidence" value="ECO:0007669"/>
    <property type="project" value="TreeGrafter"/>
</dbReference>
<dbReference type="PANTHER" id="PTHR11923">
    <property type="entry name" value="SCAVENGER RECEPTOR CLASS B TYPE-1 SR-B1"/>
    <property type="match status" value="1"/>
</dbReference>
<keyword evidence="9" id="KW-1185">Reference proteome</keyword>
<reference evidence="8" key="1">
    <citation type="submission" date="2021-11" db="EMBL/GenBank/DDBJ databases">
        <authorList>
            <consortium name="Genoscope - CEA"/>
            <person name="William W."/>
        </authorList>
    </citation>
    <scope>NUCLEOTIDE SEQUENCE</scope>
</reference>
<dbReference type="Pfam" id="PF01130">
    <property type="entry name" value="CD36"/>
    <property type="match status" value="2"/>
</dbReference>
<name>A0A8J2X427_9STRA</name>
<sequence length="1458" mass="165195">MTKSVKISRGMARKWERHMPLKFRLIGQCFVTSGAVLLIVLTFLWSQYLFPTMLDSNVAFDAVLNQYDQFTNDWTFKDFEHREQDSATDLFILYLWHVTNTENFIESGYKPRLQEKGPYAYVKQAYRYHIDWSKDGKQVTYKEWWYLQKADSTEACRLMFFQQGLGEYNEHTRDRPAGCAADNETVTMLNPKFVALQHRWTVQEIFGELSQSVFANIRDSMVAADAFPRTVKAELTPDAISDVWTYRLAVHASSALGAVVSALGSTDASISFALSDSSTISHFNSLSLSPIAGDVAFGTADAIKAEALVSGVAESEATLTTRQAAYLLEPANTISVLNYERGVPLWIGTARYLGLVQSSGLEDEASPAYQLAYNQVLNDLKVLEKSPDATRVVALGIARHLYGPTGWMTTPGADEYRTKEWAGDQAFLRGGGCDCGSYSTGLYADVAVAISPGLYYYRCSWGLASSLDFHAPWEDDAVVSPMNSSLTKWIIDPDYEDTRNDISIHSDENLVRWWQVYEYCNVSRSGRSPSCEAMIDASRVAETFIPAVMFDLSQHTLKSFSATVNTRSAGLDDSTFISGNGSNTANMVALVQQYQAQACAVAGHLYEAWALKDHWHEVYVASRMSRATGFEFLAGRLEDLGYAQWGGGYVTSALWGVPSVLNIERKGYWKFGIASPSPTLNLIEFHSQAMAVGYSNMNMTKESARILLDALAANGPRARTFRGKIGEVATSFRCPDASSDGGCADSESANCIRFHRRTSADCYERIGDDNNFFGYCDCRANGSYFVTQNTFGNFLGAVPPSVNNNTSDDENLDQAASLLAEEFMSSAVTCQRIQDYYKQCSWLETEPRYSFWLVNCKTWETLISDPTYGIYCDLETILKVDSAHNHDYQSATIHPYGRRRGIIIAFWLQEWSTYRVLIENRLVCNEPDCSECLSKGYCDRAYNYGGLFVTHQAKRLLFEGYVDRVAMTLLNSELQYYNLSVRCQDHSTIKLDEYCNPVENNECTDGGFEIIDRLGVSRKFQHNGRHKRDWYLPEIILNPTNISHYIEPKTQPKDTMATLSSRTLTIENPAFAIYPGKLWAPDVTINLRRGCEGDEVCKFHQETDCVNRFLGGKGKWQNCTSTLVTGKNNLNDVQRVAEWRGNTSLITGNEFAHPIETMAGTLSHQMRPYGWEGFQEYNLTYLTRARGLSFQGADVMYILNADHLMLIELVRCPTGNLEIGMADLSEEFYAEWPIRKKLDAENYTRRFWARANRYETTAKTFLDGRERAGYRLKDVHGERYRCPYGMISLEAIADSPCFISLPHFWGNEIWGGLEAREVYFNTNDDRRLHSFYIDVEPISGQTVREARRFQFNFRIERNMQFPQIVSSQERCEVPTADFSKNGYGCFMFFPVWWVSEERHIDSSKALRLKAEVLEIPERLFYTTLYGTAVAVALVVFGAIPWYCTNQKEASFRKRIYID</sequence>
<protein>
    <submittedName>
        <fullName evidence="8">Uncharacterized protein</fullName>
    </submittedName>
</protein>
<evidence type="ECO:0000256" key="5">
    <source>
        <dbReference type="ARBA" id="ARBA00023136"/>
    </source>
</evidence>
<gene>
    <name evidence="8" type="ORF">PECAL_4P08800</name>
</gene>
<dbReference type="OrthoDB" id="195015at2759"/>
<evidence type="ECO:0000256" key="7">
    <source>
        <dbReference type="SAM" id="Phobius"/>
    </source>
</evidence>
<evidence type="ECO:0000313" key="8">
    <source>
        <dbReference type="EMBL" id="CAH0373661.1"/>
    </source>
</evidence>
<comment type="caution">
    <text evidence="8">The sequence shown here is derived from an EMBL/GenBank/DDBJ whole genome shotgun (WGS) entry which is preliminary data.</text>
</comment>
<feature type="transmembrane region" description="Helical" evidence="7">
    <location>
        <begin position="21"/>
        <end position="45"/>
    </location>
</feature>
<comment type="similarity">
    <text evidence="2">Belongs to the CD36 family.</text>
</comment>
<dbReference type="PANTHER" id="PTHR11923:SF51">
    <property type="entry name" value="LYSOSOME MEMBRANE PROTEIN 2"/>
    <property type="match status" value="1"/>
</dbReference>
<dbReference type="Proteomes" id="UP000789595">
    <property type="component" value="Unassembled WGS sequence"/>
</dbReference>
<evidence type="ECO:0000256" key="4">
    <source>
        <dbReference type="ARBA" id="ARBA00022989"/>
    </source>
</evidence>
<dbReference type="EMBL" id="CAKKNE010000004">
    <property type="protein sequence ID" value="CAH0373661.1"/>
    <property type="molecule type" value="Genomic_DNA"/>
</dbReference>
<evidence type="ECO:0000256" key="3">
    <source>
        <dbReference type="ARBA" id="ARBA00022692"/>
    </source>
</evidence>
<proteinExistence type="inferred from homology"/>
<keyword evidence="6" id="KW-0325">Glycoprotein</keyword>
<keyword evidence="3 7" id="KW-0812">Transmembrane</keyword>
<organism evidence="8 9">
    <name type="scientific">Pelagomonas calceolata</name>
    <dbReference type="NCBI Taxonomy" id="35677"/>
    <lineage>
        <taxon>Eukaryota</taxon>
        <taxon>Sar</taxon>
        <taxon>Stramenopiles</taxon>
        <taxon>Ochrophyta</taxon>
        <taxon>Pelagophyceae</taxon>
        <taxon>Pelagomonadales</taxon>
        <taxon>Pelagomonadaceae</taxon>
        <taxon>Pelagomonas</taxon>
    </lineage>
</organism>
<dbReference type="InterPro" id="IPR002159">
    <property type="entry name" value="CD36_fam"/>
</dbReference>
<evidence type="ECO:0000256" key="6">
    <source>
        <dbReference type="ARBA" id="ARBA00023180"/>
    </source>
</evidence>
<feature type="transmembrane region" description="Helical" evidence="7">
    <location>
        <begin position="1419"/>
        <end position="1443"/>
    </location>
</feature>
<evidence type="ECO:0000313" key="9">
    <source>
        <dbReference type="Proteomes" id="UP000789595"/>
    </source>
</evidence>
<evidence type="ECO:0000256" key="1">
    <source>
        <dbReference type="ARBA" id="ARBA00004370"/>
    </source>
</evidence>
<dbReference type="GO" id="GO:0016020">
    <property type="term" value="C:membrane"/>
    <property type="evidence" value="ECO:0007669"/>
    <property type="project" value="UniProtKB-SubCell"/>
</dbReference>